<protein>
    <submittedName>
        <fullName evidence="2">Uncharacterized protein</fullName>
    </submittedName>
</protein>
<sequence>MRQVPCKAEPATATSSPVGGFASEQDELEIRRRRRTRFVKERDRRHAAVPLRAPCHFGVVESSLLTPKIKGASRSEPTVDARLPIEHDVPVGLATKLRLGMRLEILSDCLYSAATFDTTS</sequence>
<keyword evidence="3" id="KW-1185">Reference proteome</keyword>
<evidence type="ECO:0000313" key="2">
    <source>
        <dbReference type="EMBL" id="GGN28739.1"/>
    </source>
</evidence>
<name>A0ABQ2IVV1_9PSEU</name>
<dbReference type="EMBL" id="BMNC01000028">
    <property type="protein sequence ID" value="GGN28739.1"/>
    <property type="molecule type" value="Genomic_DNA"/>
</dbReference>
<gene>
    <name evidence="2" type="ORF">GCM10011609_85170</name>
</gene>
<accession>A0ABQ2IVV1</accession>
<dbReference type="Proteomes" id="UP000597656">
    <property type="component" value="Unassembled WGS sequence"/>
</dbReference>
<evidence type="ECO:0000256" key="1">
    <source>
        <dbReference type="SAM" id="MobiDB-lite"/>
    </source>
</evidence>
<proteinExistence type="predicted"/>
<evidence type="ECO:0000313" key="3">
    <source>
        <dbReference type="Proteomes" id="UP000597656"/>
    </source>
</evidence>
<organism evidence="2 3">
    <name type="scientific">Lentzea pudingi</name>
    <dbReference type="NCBI Taxonomy" id="1789439"/>
    <lineage>
        <taxon>Bacteria</taxon>
        <taxon>Bacillati</taxon>
        <taxon>Actinomycetota</taxon>
        <taxon>Actinomycetes</taxon>
        <taxon>Pseudonocardiales</taxon>
        <taxon>Pseudonocardiaceae</taxon>
        <taxon>Lentzea</taxon>
    </lineage>
</organism>
<reference evidence="3" key="1">
    <citation type="journal article" date="2019" name="Int. J. Syst. Evol. Microbiol.">
        <title>The Global Catalogue of Microorganisms (GCM) 10K type strain sequencing project: providing services to taxonomists for standard genome sequencing and annotation.</title>
        <authorList>
            <consortium name="The Broad Institute Genomics Platform"/>
            <consortium name="The Broad Institute Genome Sequencing Center for Infectious Disease"/>
            <person name="Wu L."/>
            <person name="Ma J."/>
        </authorList>
    </citation>
    <scope>NUCLEOTIDE SEQUENCE [LARGE SCALE GENOMIC DNA]</scope>
    <source>
        <strain evidence="3">CGMCC 4.7319</strain>
    </source>
</reference>
<comment type="caution">
    <text evidence="2">The sequence shown here is derived from an EMBL/GenBank/DDBJ whole genome shotgun (WGS) entry which is preliminary data.</text>
</comment>
<feature type="region of interest" description="Disordered" evidence="1">
    <location>
        <begin position="1"/>
        <end position="26"/>
    </location>
</feature>